<dbReference type="GO" id="GO:0007018">
    <property type="term" value="P:microtubule-based movement"/>
    <property type="evidence" value="ECO:0007669"/>
    <property type="project" value="InterPro"/>
</dbReference>
<feature type="domain" description="Dynein heavy chain C-terminal" evidence="1">
    <location>
        <begin position="94"/>
        <end position="199"/>
    </location>
</feature>
<dbReference type="GO" id="GO:0051959">
    <property type="term" value="F:dynein light intermediate chain binding"/>
    <property type="evidence" value="ECO:0007669"/>
    <property type="project" value="InterPro"/>
</dbReference>
<dbReference type="OrthoDB" id="10251809at2759"/>
<evidence type="ECO:0000313" key="4">
    <source>
        <dbReference type="WBParaSite" id="TASK_0000274401-mRNA-1"/>
    </source>
</evidence>
<dbReference type="WBParaSite" id="TASK_0000274401-mRNA-1">
    <property type="protein sequence ID" value="TASK_0000274401-mRNA-1"/>
    <property type="gene ID" value="TASK_0000274401"/>
</dbReference>
<dbReference type="PANTHER" id="PTHR46961:SF19">
    <property type="entry name" value="DYNEIN HEAVY CHAIN 5, AXONEMAL"/>
    <property type="match status" value="1"/>
</dbReference>
<dbReference type="InterPro" id="IPR041228">
    <property type="entry name" value="Dynein_C"/>
</dbReference>
<dbReference type="STRING" id="60517.A0A0R3VZA0"/>
<evidence type="ECO:0000313" key="3">
    <source>
        <dbReference type="Proteomes" id="UP000282613"/>
    </source>
</evidence>
<dbReference type="Pfam" id="PF18199">
    <property type="entry name" value="Dynein_C"/>
    <property type="match status" value="1"/>
</dbReference>
<dbReference type="GO" id="GO:0045505">
    <property type="term" value="F:dynein intermediate chain binding"/>
    <property type="evidence" value="ECO:0007669"/>
    <property type="project" value="InterPro"/>
</dbReference>
<dbReference type="GO" id="GO:0030286">
    <property type="term" value="C:dynein complex"/>
    <property type="evidence" value="ECO:0007669"/>
    <property type="project" value="InterPro"/>
</dbReference>
<evidence type="ECO:0000259" key="1">
    <source>
        <dbReference type="Pfam" id="PF18199"/>
    </source>
</evidence>
<reference evidence="2 3" key="2">
    <citation type="submission" date="2018-11" db="EMBL/GenBank/DDBJ databases">
        <authorList>
            <consortium name="Pathogen Informatics"/>
        </authorList>
    </citation>
    <scope>NUCLEOTIDE SEQUENCE [LARGE SCALE GENOMIC DNA]</scope>
</reference>
<dbReference type="Gene3D" id="1.20.1270.280">
    <property type="match status" value="1"/>
</dbReference>
<dbReference type="EMBL" id="UYRS01002813">
    <property type="protein sequence ID" value="VDK26034.1"/>
    <property type="molecule type" value="Genomic_DNA"/>
</dbReference>
<proteinExistence type="predicted"/>
<dbReference type="InterPro" id="IPR042219">
    <property type="entry name" value="AAA_lid_11_sf"/>
</dbReference>
<gene>
    <name evidence="2" type="ORF">TASK_LOCUS2745</name>
</gene>
<sequence length="207" mass="22951">MVTLTKHMFKERMFQPDFELAPGYFIPQLSTVNQYLGYIHCLPSQESPESIHLHPNAEIAYSTQFSESMIASIQAITDLEVIQDIEGAADIYEALDATTGPTKESQVREICQSMLSTLPLPYDPFALSERLRALGSLKPIVIFLRQEIDCISKLLRVTKSVLTNLVDAIDGKIVLNESLRDALDAIHLSKVPATWLGVSLATCTADL</sequence>
<organism evidence="4">
    <name type="scientific">Taenia asiatica</name>
    <name type="common">Asian tapeworm</name>
    <dbReference type="NCBI Taxonomy" id="60517"/>
    <lineage>
        <taxon>Eukaryota</taxon>
        <taxon>Metazoa</taxon>
        <taxon>Spiralia</taxon>
        <taxon>Lophotrochozoa</taxon>
        <taxon>Platyhelminthes</taxon>
        <taxon>Cestoda</taxon>
        <taxon>Eucestoda</taxon>
        <taxon>Cyclophyllidea</taxon>
        <taxon>Taeniidae</taxon>
        <taxon>Taenia</taxon>
    </lineage>
</organism>
<dbReference type="InterPro" id="IPR026983">
    <property type="entry name" value="DHC"/>
</dbReference>
<name>A0A0R3VZA0_TAEAS</name>
<accession>A0A0R3VZA0</accession>
<dbReference type="PANTHER" id="PTHR46961">
    <property type="entry name" value="DYNEIN HEAVY CHAIN 1, AXONEMAL-LIKE PROTEIN"/>
    <property type="match status" value="1"/>
</dbReference>
<reference evidence="4" key="1">
    <citation type="submission" date="2017-02" db="UniProtKB">
        <authorList>
            <consortium name="WormBaseParasite"/>
        </authorList>
    </citation>
    <scope>IDENTIFICATION</scope>
</reference>
<dbReference type="Gene3D" id="1.10.8.720">
    <property type="entry name" value="Region D6 of dynein motor"/>
    <property type="match status" value="1"/>
</dbReference>
<evidence type="ECO:0000313" key="2">
    <source>
        <dbReference type="EMBL" id="VDK26034.1"/>
    </source>
</evidence>
<dbReference type="AlphaFoldDB" id="A0A0R3VZA0"/>
<dbReference type="Proteomes" id="UP000282613">
    <property type="component" value="Unassembled WGS sequence"/>
</dbReference>
<keyword evidence="3" id="KW-1185">Reference proteome</keyword>
<protein>
    <submittedName>
        <fullName evidence="4">Dynein_C domain-containing protein</fullName>
    </submittedName>
</protein>